<dbReference type="PANTHER" id="PTHR12121">
    <property type="entry name" value="CARBON CATABOLITE REPRESSOR PROTEIN 4"/>
    <property type="match status" value="1"/>
</dbReference>
<keyword evidence="3" id="KW-0540">Nuclease</keyword>
<feature type="domain" description="Endonuclease/exonuclease/phosphatase" evidence="2">
    <location>
        <begin position="28"/>
        <end position="270"/>
    </location>
</feature>
<comment type="caution">
    <text evidence="3">The sequence shown here is derived from an EMBL/GenBank/DDBJ whole genome shotgun (WGS) entry which is preliminary data.</text>
</comment>
<dbReference type="GO" id="GO:0000175">
    <property type="term" value="F:3'-5'-RNA exonuclease activity"/>
    <property type="evidence" value="ECO:0007669"/>
    <property type="project" value="TreeGrafter"/>
</dbReference>
<dbReference type="RefSeq" id="WP_069835853.1">
    <property type="nucleotide sequence ID" value="NZ_MDGQ01000005.1"/>
</dbReference>
<dbReference type="SUPFAM" id="SSF56219">
    <property type="entry name" value="DNase I-like"/>
    <property type="match status" value="1"/>
</dbReference>
<dbReference type="PANTHER" id="PTHR12121:SF36">
    <property type="entry name" value="ENDONUCLEASE_EXONUCLEASE_PHOSPHATASE DOMAIN-CONTAINING PROTEIN"/>
    <property type="match status" value="1"/>
</dbReference>
<dbReference type="Pfam" id="PF03372">
    <property type="entry name" value="Exo_endo_phos"/>
    <property type="match status" value="1"/>
</dbReference>
<evidence type="ECO:0000313" key="3">
    <source>
        <dbReference type="EMBL" id="OEK04348.1"/>
    </source>
</evidence>
<keyword evidence="3" id="KW-0269">Exonuclease</keyword>
<keyword evidence="3" id="KW-0255">Endonuclease</keyword>
<dbReference type="AlphaFoldDB" id="A0A1E5SYY5"/>
<feature type="chain" id="PRO_5009185722" evidence="1">
    <location>
        <begin position="23"/>
        <end position="279"/>
    </location>
</feature>
<reference evidence="3 4" key="1">
    <citation type="submission" date="2016-08" db="EMBL/GenBank/DDBJ databases">
        <title>Draft genome of Fabibacter sp. strain SK-8.</title>
        <authorList>
            <person name="Wong S.-K."/>
            <person name="Hamasaki K."/>
            <person name="Yoshizawa S."/>
        </authorList>
    </citation>
    <scope>NUCLEOTIDE SEQUENCE [LARGE SCALE GENOMIC DNA]</scope>
    <source>
        <strain evidence="3 4">SK-8</strain>
    </source>
</reference>
<evidence type="ECO:0000256" key="1">
    <source>
        <dbReference type="SAM" id="SignalP"/>
    </source>
</evidence>
<organism evidence="3 4">
    <name type="scientific">Roseivirga misakiensis</name>
    <dbReference type="NCBI Taxonomy" id="1563681"/>
    <lineage>
        <taxon>Bacteria</taxon>
        <taxon>Pseudomonadati</taxon>
        <taxon>Bacteroidota</taxon>
        <taxon>Cytophagia</taxon>
        <taxon>Cytophagales</taxon>
        <taxon>Roseivirgaceae</taxon>
        <taxon>Roseivirga</taxon>
    </lineage>
</organism>
<sequence length="279" mass="31880">MKHTFLSLVILFAISIQETATAQGHTFMSYNIRYNNPNDGANKWDERKSEVVNLIDHYEPLVFGLQEALLDQVVFIRQSSSTYDYIGVGRDDGQEKGEFSPIFYNKEKLNLLKEGTFWLSETPDRVSKDWDAALPRICTYGQFQLKDSKATFWFFNTHFDHRGKLAREKSATLIIEKIKALTQDKAPIILTGDFNAIPDSKPIQNITNYLSDGFSSSQKPFYGPIGTFSGFDTSAKLEDRIDYIFFRNATGISLTHIDDRRTNGLWVSDHLPVLFSAKF</sequence>
<dbReference type="STRING" id="1563681.BFP71_12765"/>
<accession>A0A1E5SYY5</accession>
<dbReference type="EMBL" id="MDGQ01000005">
    <property type="protein sequence ID" value="OEK04348.1"/>
    <property type="molecule type" value="Genomic_DNA"/>
</dbReference>
<dbReference type="InterPro" id="IPR036691">
    <property type="entry name" value="Endo/exonu/phosph_ase_sf"/>
</dbReference>
<gene>
    <name evidence="3" type="ORF">BFP71_12765</name>
</gene>
<dbReference type="Gene3D" id="3.60.10.10">
    <property type="entry name" value="Endonuclease/exonuclease/phosphatase"/>
    <property type="match status" value="1"/>
</dbReference>
<dbReference type="InterPro" id="IPR005135">
    <property type="entry name" value="Endo/exonuclease/phosphatase"/>
</dbReference>
<name>A0A1E5SYY5_9BACT</name>
<feature type="signal peptide" evidence="1">
    <location>
        <begin position="1"/>
        <end position="22"/>
    </location>
</feature>
<keyword evidence="3" id="KW-0378">Hydrolase</keyword>
<dbReference type="GO" id="GO:0004519">
    <property type="term" value="F:endonuclease activity"/>
    <property type="evidence" value="ECO:0007669"/>
    <property type="project" value="UniProtKB-KW"/>
</dbReference>
<dbReference type="CDD" id="cd09083">
    <property type="entry name" value="EEP-1"/>
    <property type="match status" value="1"/>
</dbReference>
<keyword evidence="1" id="KW-0732">Signal</keyword>
<evidence type="ECO:0000313" key="4">
    <source>
        <dbReference type="Proteomes" id="UP000095552"/>
    </source>
</evidence>
<dbReference type="InterPro" id="IPR050410">
    <property type="entry name" value="CCR4/nocturin_mRNA_transcr"/>
</dbReference>
<protein>
    <submittedName>
        <fullName evidence="3">Endonuclease/exonuclease/phosphatase</fullName>
    </submittedName>
</protein>
<keyword evidence="4" id="KW-1185">Reference proteome</keyword>
<proteinExistence type="predicted"/>
<evidence type="ECO:0000259" key="2">
    <source>
        <dbReference type="Pfam" id="PF03372"/>
    </source>
</evidence>
<dbReference type="Proteomes" id="UP000095552">
    <property type="component" value="Unassembled WGS sequence"/>
</dbReference>